<evidence type="ECO:0000256" key="4">
    <source>
        <dbReference type="ARBA" id="ARBA00034617"/>
    </source>
</evidence>
<proteinExistence type="inferred from homology"/>
<dbReference type="Pfam" id="PF00271">
    <property type="entry name" value="Helicase_C"/>
    <property type="match status" value="1"/>
</dbReference>
<accession>A0A0C2ZSX4</accession>
<comment type="catalytic activity">
    <reaction evidence="4">
        <text>Couples ATP hydrolysis with the unwinding of duplex DNA by translocating in the 3'-5' direction.</text>
        <dbReference type="EC" id="5.6.2.4"/>
    </reaction>
</comment>
<reference evidence="7 8" key="1">
    <citation type="submission" date="2014-04" db="EMBL/GenBank/DDBJ databases">
        <authorList>
            <consortium name="DOE Joint Genome Institute"/>
            <person name="Kuo A."/>
            <person name="Kohler A."/>
            <person name="Nagy L.G."/>
            <person name="Floudas D."/>
            <person name="Copeland A."/>
            <person name="Barry K.W."/>
            <person name="Cichocki N."/>
            <person name="Veneault-Fourrey C."/>
            <person name="LaButti K."/>
            <person name="Lindquist E.A."/>
            <person name="Lipzen A."/>
            <person name="Lundell T."/>
            <person name="Morin E."/>
            <person name="Murat C."/>
            <person name="Sun H."/>
            <person name="Tunlid A."/>
            <person name="Henrissat B."/>
            <person name="Grigoriev I.V."/>
            <person name="Hibbett D.S."/>
            <person name="Martin F."/>
            <person name="Nordberg H.P."/>
            <person name="Cantor M.N."/>
            <person name="Hua S.X."/>
        </authorList>
    </citation>
    <scope>NUCLEOTIDE SEQUENCE [LARGE SCALE GENOMIC DNA]</scope>
    <source>
        <strain evidence="7 8">Foug A</strain>
    </source>
</reference>
<dbReference type="InterPro" id="IPR014001">
    <property type="entry name" value="Helicase_ATP-bd"/>
</dbReference>
<evidence type="ECO:0000313" key="8">
    <source>
        <dbReference type="Proteomes" id="UP000053989"/>
    </source>
</evidence>
<dbReference type="GO" id="GO:0003676">
    <property type="term" value="F:nucleic acid binding"/>
    <property type="evidence" value="ECO:0007669"/>
    <property type="project" value="InterPro"/>
</dbReference>
<dbReference type="Gene3D" id="3.40.50.300">
    <property type="entry name" value="P-loop containing nucleotide triphosphate hydrolases"/>
    <property type="match status" value="2"/>
</dbReference>
<dbReference type="InterPro" id="IPR011545">
    <property type="entry name" value="DEAD/DEAH_box_helicase_dom"/>
</dbReference>
<name>A0A0C2ZSX4_9AGAM</name>
<dbReference type="PANTHER" id="PTHR13710">
    <property type="entry name" value="DNA HELICASE RECQ FAMILY MEMBER"/>
    <property type="match status" value="1"/>
</dbReference>
<sequence length="376" mass="41629">MEDRRESSLTPSHTEVVVVVLFVGPPKSLDSSRPETEETSLTLNAEDKIDSLRACIIVHNITSGKIVPRPVQLQASLALLHESDVLITAGTGSGKTLCLLLPMLLRPRSMSITISSLKCLQATQVQECARYHIPTIAINEDTPSDPTLWESIWSGQYRHLIVSPEQLGMHNGHLPRLAKLIRNECSFTSKISRMHINEAHYVHTAGIAHYGEDAFRPAYSRLGQFCVFLPKETPFQALSATFPPHILSTVKKELSLRSNLVEIHLSMNRPNITYATHVVSTSLRDFSNLDFILPLQLHPQTTIPKTLVFHDSKEEATSAAVYINSRDMSVGYLQETFSDFSSSQGSCRVLHATAGASTGLDIQGVQVVIQYGMSCW</sequence>
<evidence type="ECO:0000256" key="1">
    <source>
        <dbReference type="ARBA" id="ARBA00005446"/>
    </source>
</evidence>
<dbReference type="STRING" id="1036808.A0A0C2ZSX4"/>
<dbReference type="GO" id="GO:0000724">
    <property type="term" value="P:double-strand break repair via homologous recombination"/>
    <property type="evidence" value="ECO:0007669"/>
    <property type="project" value="TreeGrafter"/>
</dbReference>
<evidence type="ECO:0000259" key="6">
    <source>
        <dbReference type="PROSITE" id="PS51192"/>
    </source>
</evidence>
<evidence type="ECO:0000256" key="5">
    <source>
        <dbReference type="ARBA" id="ARBA00034808"/>
    </source>
</evidence>
<dbReference type="Pfam" id="PF00270">
    <property type="entry name" value="DEAD"/>
    <property type="match status" value="1"/>
</dbReference>
<dbReference type="PROSITE" id="PS51192">
    <property type="entry name" value="HELICASE_ATP_BIND_1"/>
    <property type="match status" value="1"/>
</dbReference>
<dbReference type="GO" id="GO:0005524">
    <property type="term" value="F:ATP binding"/>
    <property type="evidence" value="ECO:0007669"/>
    <property type="project" value="UniProtKB-KW"/>
</dbReference>
<reference evidence="8" key="2">
    <citation type="submission" date="2015-01" db="EMBL/GenBank/DDBJ databases">
        <title>Evolutionary Origins and Diversification of the Mycorrhizal Mutualists.</title>
        <authorList>
            <consortium name="DOE Joint Genome Institute"/>
            <consortium name="Mycorrhizal Genomics Consortium"/>
            <person name="Kohler A."/>
            <person name="Kuo A."/>
            <person name="Nagy L.G."/>
            <person name="Floudas D."/>
            <person name="Copeland A."/>
            <person name="Barry K.W."/>
            <person name="Cichocki N."/>
            <person name="Veneault-Fourrey C."/>
            <person name="LaButti K."/>
            <person name="Lindquist E.A."/>
            <person name="Lipzen A."/>
            <person name="Lundell T."/>
            <person name="Morin E."/>
            <person name="Murat C."/>
            <person name="Riley R."/>
            <person name="Ohm R."/>
            <person name="Sun H."/>
            <person name="Tunlid A."/>
            <person name="Henrissat B."/>
            <person name="Grigoriev I.V."/>
            <person name="Hibbett D.S."/>
            <person name="Martin F."/>
        </authorList>
    </citation>
    <scope>NUCLEOTIDE SEQUENCE [LARGE SCALE GENOMIC DNA]</scope>
    <source>
        <strain evidence="8">Foug A</strain>
    </source>
</reference>
<dbReference type="SMART" id="SM00487">
    <property type="entry name" value="DEXDc"/>
    <property type="match status" value="1"/>
</dbReference>
<protein>
    <recommendedName>
        <fullName evidence="5">DNA 3'-5' helicase</fullName>
        <ecNumber evidence="5">5.6.2.4</ecNumber>
    </recommendedName>
</protein>
<dbReference type="GO" id="GO:0005737">
    <property type="term" value="C:cytoplasm"/>
    <property type="evidence" value="ECO:0007669"/>
    <property type="project" value="TreeGrafter"/>
</dbReference>
<dbReference type="EC" id="5.6.2.4" evidence="5"/>
<comment type="similarity">
    <text evidence="1">Belongs to the helicase family. RecQ subfamily.</text>
</comment>
<dbReference type="GO" id="GO:0009378">
    <property type="term" value="F:four-way junction helicase activity"/>
    <property type="evidence" value="ECO:0007669"/>
    <property type="project" value="TreeGrafter"/>
</dbReference>
<dbReference type="HOGENOM" id="CLU_001103_19_6_1"/>
<dbReference type="OrthoDB" id="10261556at2759"/>
<organism evidence="7 8">
    <name type="scientific">Scleroderma citrinum Foug A</name>
    <dbReference type="NCBI Taxonomy" id="1036808"/>
    <lineage>
        <taxon>Eukaryota</taxon>
        <taxon>Fungi</taxon>
        <taxon>Dikarya</taxon>
        <taxon>Basidiomycota</taxon>
        <taxon>Agaricomycotina</taxon>
        <taxon>Agaricomycetes</taxon>
        <taxon>Agaricomycetidae</taxon>
        <taxon>Boletales</taxon>
        <taxon>Sclerodermatineae</taxon>
        <taxon>Sclerodermataceae</taxon>
        <taxon>Scleroderma</taxon>
    </lineage>
</organism>
<dbReference type="InterPro" id="IPR001650">
    <property type="entry name" value="Helicase_C-like"/>
</dbReference>
<evidence type="ECO:0000256" key="3">
    <source>
        <dbReference type="ARBA" id="ARBA00022840"/>
    </source>
</evidence>
<dbReference type="GO" id="GO:0005694">
    <property type="term" value="C:chromosome"/>
    <property type="evidence" value="ECO:0007669"/>
    <property type="project" value="TreeGrafter"/>
</dbReference>
<feature type="domain" description="Helicase ATP-binding" evidence="6">
    <location>
        <begin position="76"/>
        <end position="260"/>
    </location>
</feature>
<keyword evidence="2" id="KW-0547">Nucleotide-binding</keyword>
<dbReference type="PANTHER" id="PTHR13710:SF154">
    <property type="entry name" value="RECQ HELICASE, PUTATIVE (AFU_ORTHOLOGUE AFUA_6G14720)-RELATED"/>
    <property type="match status" value="1"/>
</dbReference>
<dbReference type="InterPro" id="IPR027417">
    <property type="entry name" value="P-loop_NTPase"/>
</dbReference>
<dbReference type="InParanoid" id="A0A0C2ZSX4"/>
<keyword evidence="8" id="KW-1185">Reference proteome</keyword>
<evidence type="ECO:0000313" key="7">
    <source>
        <dbReference type="EMBL" id="KIM55652.1"/>
    </source>
</evidence>
<evidence type="ECO:0000256" key="2">
    <source>
        <dbReference type="ARBA" id="ARBA00022741"/>
    </source>
</evidence>
<dbReference type="GO" id="GO:0043138">
    <property type="term" value="F:3'-5' DNA helicase activity"/>
    <property type="evidence" value="ECO:0007669"/>
    <property type="project" value="UniProtKB-EC"/>
</dbReference>
<dbReference type="Proteomes" id="UP000053989">
    <property type="component" value="Unassembled WGS sequence"/>
</dbReference>
<dbReference type="AlphaFoldDB" id="A0A0C2ZSX4"/>
<keyword evidence="3" id="KW-0067">ATP-binding</keyword>
<gene>
    <name evidence="7" type="ORF">SCLCIDRAFT_17356</name>
</gene>
<dbReference type="EMBL" id="KN822130">
    <property type="protein sequence ID" value="KIM55652.1"/>
    <property type="molecule type" value="Genomic_DNA"/>
</dbReference>
<dbReference type="SUPFAM" id="SSF52540">
    <property type="entry name" value="P-loop containing nucleoside triphosphate hydrolases"/>
    <property type="match status" value="1"/>
</dbReference>